<evidence type="ECO:0000256" key="5">
    <source>
        <dbReference type="ARBA" id="ARBA00023295"/>
    </source>
</evidence>
<evidence type="ECO:0000256" key="7">
    <source>
        <dbReference type="RuleBase" id="RU361153"/>
    </source>
</evidence>
<keyword evidence="2 7" id="KW-0378">Hydrolase</keyword>
<keyword evidence="5 7" id="KW-0326">Glycosidase</keyword>
<dbReference type="PROSITE" id="PS00659">
    <property type="entry name" value="GLYCOSYL_HYDROL_F5"/>
    <property type="match status" value="1"/>
</dbReference>
<accession>A0A806K2A8</accession>
<sequence>MPANSTVQTMETFWSNPATTRANIDAVKAAGFNAIRIPVSWFKAANGAPDYIIRSDWMERVAEVVDYAVANDMYVLLDTHHDEYHGHGTDRDVLRFEGTEAQITASLNAYRKIWEQIADRFKNYNEKLIFEGLNEPRVPNSAQEWSGGTDAQRAALNRYYPVFVEVVRNSGGNNGKRVLMISTYAASATATAVNGLTLPRDSVANKLVVSIHAYAPYTFCYDPKPGSVSTWSTANAADIKGVQDALGPAYDKFISKGIPVIIGEFGAVHKNNTNARAAWVEYYVSYAKSLGFRCFIWDNGVTSADYEGAELFGFFNRRTNRFAFTEVIDALIRGANSTSPSPSPSPSSSPSPSPSPSPSDSPPSGAVNLGKYSYGYKEDGVTTNTQQAVWNLTAAQVTAAKETGAKLALKLSKAPSATLQLVWQGPANSLWWNQKDILDSTGNVISPGEAAWNPSTNTLTINLSAAADYSVFKNQPELNLIIAYYGGNSVDDLGIVSADLIK</sequence>
<dbReference type="GO" id="GO:0009986">
    <property type="term" value="C:cell surface"/>
    <property type="evidence" value="ECO:0007669"/>
    <property type="project" value="TreeGrafter"/>
</dbReference>
<dbReference type="PANTHER" id="PTHR31297">
    <property type="entry name" value="GLUCAN ENDO-1,6-BETA-GLUCOSIDASE B"/>
    <property type="match status" value="1"/>
</dbReference>
<feature type="region of interest" description="Disordered" evidence="8">
    <location>
        <begin position="335"/>
        <end position="364"/>
    </location>
</feature>
<dbReference type="GO" id="GO:0005576">
    <property type="term" value="C:extracellular region"/>
    <property type="evidence" value="ECO:0007669"/>
    <property type="project" value="TreeGrafter"/>
</dbReference>
<comment type="similarity">
    <text evidence="1 7">Belongs to the glycosyl hydrolase 5 (cellulase A) family.</text>
</comment>
<keyword evidence="6" id="KW-0624">Polysaccharide degradation</keyword>
<dbReference type="EMBL" id="JQ844255">
    <property type="protein sequence ID" value="AGS53873.1"/>
    <property type="molecule type" value="Genomic_DNA"/>
</dbReference>
<dbReference type="InterPro" id="IPR001547">
    <property type="entry name" value="Glyco_hydro_5"/>
</dbReference>
<dbReference type="PANTHER" id="PTHR31297:SF41">
    <property type="entry name" value="ENDOGLUCANASE, PUTATIVE (AFU_ORTHOLOGUE AFUA_5G01830)-RELATED"/>
    <property type="match status" value="1"/>
</dbReference>
<evidence type="ECO:0000256" key="8">
    <source>
        <dbReference type="SAM" id="MobiDB-lite"/>
    </source>
</evidence>
<dbReference type="SUPFAM" id="SSF51445">
    <property type="entry name" value="(Trans)glycosidases"/>
    <property type="match status" value="1"/>
</dbReference>
<evidence type="ECO:0000313" key="10">
    <source>
        <dbReference type="EMBL" id="AGS53873.1"/>
    </source>
</evidence>
<evidence type="ECO:0000256" key="6">
    <source>
        <dbReference type="ARBA" id="ARBA00023326"/>
    </source>
</evidence>
<proteinExistence type="inferred from homology"/>
<dbReference type="InterPro" id="IPR050386">
    <property type="entry name" value="Glycosyl_hydrolase_5"/>
</dbReference>
<dbReference type="InterPro" id="IPR017853">
    <property type="entry name" value="GH"/>
</dbReference>
<keyword evidence="3" id="KW-0136">Cellulose degradation</keyword>
<evidence type="ECO:0000256" key="4">
    <source>
        <dbReference type="ARBA" id="ARBA00023277"/>
    </source>
</evidence>
<reference evidence="10" key="1">
    <citation type="submission" date="2012-03" db="EMBL/GenBank/DDBJ databases">
        <title>Functional metagenomics reveals considerable lignocellulase gene clusters in the gut microbiome of a wood-feeding higher termite.</title>
        <authorList>
            <person name="Liu N."/>
        </authorList>
    </citation>
    <scope>NUCLEOTIDE SEQUENCE</scope>
</reference>
<evidence type="ECO:0000256" key="2">
    <source>
        <dbReference type="ARBA" id="ARBA00022801"/>
    </source>
</evidence>
<feature type="domain" description="Glycoside hydrolase family 5" evidence="9">
    <location>
        <begin position="6"/>
        <end position="300"/>
    </location>
</feature>
<dbReference type="InterPro" id="IPR018087">
    <property type="entry name" value="Glyco_hydro_5_CS"/>
</dbReference>
<dbReference type="GO" id="GO:0008422">
    <property type="term" value="F:beta-glucosidase activity"/>
    <property type="evidence" value="ECO:0007669"/>
    <property type="project" value="TreeGrafter"/>
</dbReference>
<dbReference type="Pfam" id="PF00150">
    <property type="entry name" value="Cellulase"/>
    <property type="match status" value="1"/>
</dbReference>
<evidence type="ECO:0000256" key="1">
    <source>
        <dbReference type="ARBA" id="ARBA00005641"/>
    </source>
</evidence>
<evidence type="ECO:0000256" key="3">
    <source>
        <dbReference type="ARBA" id="ARBA00023001"/>
    </source>
</evidence>
<feature type="compositionally biased region" description="Pro residues" evidence="8">
    <location>
        <begin position="341"/>
        <end position="361"/>
    </location>
</feature>
<name>A0A806K2A8_9BACT</name>
<evidence type="ECO:0000259" key="9">
    <source>
        <dbReference type="Pfam" id="PF00150"/>
    </source>
</evidence>
<organism evidence="10">
    <name type="scientific">uncultured bacterium contig00154</name>
    <dbReference type="NCBI Taxonomy" id="1181592"/>
    <lineage>
        <taxon>Bacteria</taxon>
        <taxon>environmental samples</taxon>
    </lineage>
</organism>
<protein>
    <submittedName>
        <fullName evidence="10">Glycoside hydrolase family 5</fullName>
    </submittedName>
</protein>
<dbReference type="AlphaFoldDB" id="A0A806K2A8"/>
<dbReference type="Gene3D" id="3.20.20.80">
    <property type="entry name" value="Glycosidases"/>
    <property type="match status" value="1"/>
</dbReference>
<dbReference type="GO" id="GO:0030245">
    <property type="term" value="P:cellulose catabolic process"/>
    <property type="evidence" value="ECO:0007669"/>
    <property type="project" value="UniProtKB-KW"/>
</dbReference>
<keyword evidence="4" id="KW-0119">Carbohydrate metabolism</keyword>